<evidence type="ECO:0000256" key="2">
    <source>
        <dbReference type="ARBA" id="ARBA00022679"/>
    </source>
</evidence>
<dbReference type="InterPro" id="IPR007213">
    <property type="entry name" value="Ppm1/Ppm2/Tcmp"/>
</dbReference>
<dbReference type="GO" id="GO:0032259">
    <property type="term" value="P:methylation"/>
    <property type="evidence" value="ECO:0007669"/>
    <property type="project" value="UniProtKB-KW"/>
</dbReference>
<protein>
    <submittedName>
        <fullName evidence="3">Polyketide synthesis methyltransferase</fullName>
    </submittedName>
</protein>
<dbReference type="PIRSF" id="PIRSF028177">
    <property type="entry name" value="Polyketide_synth_Omtfrase_TcmP"/>
    <property type="match status" value="1"/>
</dbReference>
<gene>
    <name evidence="3" type="ORF">BUFA31_13240</name>
</gene>
<evidence type="ECO:0000313" key="3">
    <source>
        <dbReference type="EMBL" id="GFO88160.1"/>
    </source>
</evidence>
<accession>A0ABQ1DZL6</accession>
<dbReference type="EMBL" id="BLYJ01000014">
    <property type="protein sequence ID" value="GFO88160.1"/>
    <property type="molecule type" value="Genomic_DNA"/>
</dbReference>
<dbReference type="PANTHER" id="PTHR43619:SF2">
    <property type="entry name" value="S-ADENOSYL-L-METHIONINE-DEPENDENT METHYLTRANSFERASES SUPERFAMILY PROTEIN"/>
    <property type="match status" value="1"/>
</dbReference>
<dbReference type="InterPro" id="IPR029063">
    <property type="entry name" value="SAM-dependent_MTases_sf"/>
</dbReference>
<evidence type="ECO:0000313" key="4">
    <source>
        <dbReference type="Proteomes" id="UP000620147"/>
    </source>
</evidence>
<keyword evidence="1 3" id="KW-0489">Methyltransferase</keyword>
<dbReference type="SUPFAM" id="SSF53335">
    <property type="entry name" value="S-adenosyl-L-methionine-dependent methyltransferases"/>
    <property type="match status" value="1"/>
</dbReference>
<dbReference type="GO" id="GO:0008168">
    <property type="term" value="F:methyltransferase activity"/>
    <property type="evidence" value="ECO:0007669"/>
    <property type="project" value="UniProtKB-KW"/>
</dbReference>
<keyword evidence="4" id="KW-1185">Reference proteome</keyword>
<organism evidence="3 4">
    <name type="scientific">Butyricicoccus faecihominis</name>
    <dbReference type="NCBI Taxonomy" id="1712515"/>
    <lineage>
        <taxon>Bacteria</taxon>
        <taxon>Bacillati</taxon>
        <taxon>Bacillota</taxon>
        <taxon>Clostridia</taxon>
        <taxon>Eubacteriales</taxon>
        <taxon>Butyricicoccaceae</taxon>
        <taxon>Butyricicoccus</taxon>
    </lineage>
</organism>
<evidence type="ECO:0000256" key="1">
    <source>
        <dbReference type="ARBA" id="ARBA00022603"/>
    </source>
</evidence>
<dbReference type="InterPro" id="IPR016874">
    <property type="entry name" value="TcmP-like"/>
</dbReference>
<dbReference type="Gene3D" id="3.40.50.150">
    <property type="entry name" value="Vaccinia Virus protein VP39"/>
    <property type="match status" value="1"/>
</dbReference>
<sequence length="262" mass="29359">MREKIKLSGVPETMLQTIYARAKESRGRGAIHDAKAEELIEKLDYDFSLADKDTAMHSGVITRTIVLDRMTKKWLASHPGAVVVNIACGLDTRCYRMASYAHWYNLDLPEAMAVREKLLPESGTISQIAMSAMDDWGSKISEQNAPVLIVIEGLTMYLSEADVQRIFTVISRRFEKATVFVETMNPAMARHFKEKSIDASNAKFNWGIKNGKALAELLSDFGFVEEHSLTEGMAAFAPIYKLLEKLPAVRNISNKIIVVEKE</sequence>
<reference evidence="3 4" key="1">
    <citation type="submission" date="2020-06" db="EMBL/GenBank/DDBJ databases">
        <title>Characterization of fructooligosaccharide metabolism and fructooligosaccharide-degrading enzymes in human commensal butyrate producers.</title>
        <authorList>
            <person name="Tanno H."/>
            <person name="Fujii T."/>
            <person name="Hirano K."/>
            <person name="Maeno S."/>
            <person name="Tonozuka T."/>
            <person name="Sakamoto M."/>
            <person name="Ohkuma M."/>
            <person name="Tochio T."/>
            <person name="Endo A."/>
        </authorList>
    </citation>
    <scope>NUCLEOTIDE SEQUENCE [LARGE SCALE GENOMIC DNA]</scope>
    <source>
        <strain evidence="3 4">JCM 31056</strain>
    </source>
</reference>
<name>A0ABQ1DZL6_9FIRM</name>
<dbReference type="PANTHER" id="PTHR43619">
    <property type="entry name" value="S-ADENOSYL-L-METHIONINE-DEPENDENT METHYLTRANSFERASE YKTD-RELATED"/>
    <property type="match status" value="1"/>
</dbReference>
<dbReference type="Pfam" id="PF04072">
    <property type="entry name" value="LCM"/>
    <property type="match status" value="1"/>
</dbReference>
<dbReference type="RefSeq" id="WP_118729899.1">
    <property type="nucleotide sequence ID" value="NZ_BLYJ01000014.1"/>
</dbReference>
<proteinExistence type="predicted"/>
<keyword evidence="2" id="KW-0808">Transferase</keyword>
<comment type="caution">
    <text evidence="3">The sequence shown here is derived from an EMBL/GenBank/DDBJ whole genome shotgun (WGS) entry which is preliminary data.</text>
</comment>
<dbReference type="Proteomes" id="UP000620147">
    <property type="component" value="Unassembled WGS sequence"/>
</dbReference>